<comment type="caution">
    <text evidence="1">The sequence shown here is derived from an EMBL/GenBank/DDBJ whole genome shotgun (WGS) entry which is preliminary data.</text>
</comment>
<accession>A0ACC1DJN8</accession>
<gene>
    <name evidence="1" type="ORF">K1T71_000479</name>
</gene>
<sequence length="1392" mass="150012">MDTPFSKSRKRQRTSSDEAMSFMKNVTSRMSGLLPTTITKWFSNNSPNANGSAAKVDVTDSSSDDEAPETPSQVPAKRKRFTSPTICNNISSTEMNSDNSDHFAVIEYASSKDMLRRDTIIASTSKKVTEDESFDRKEKETDNSIFKAQHTVSAIGKSVAAKRKSLFDTYNKNMETISTSAQSSQKAQSHVKQPYFKPVLLGSPFYPGMTMYGGAGSCYMNTTNIKRKKVEVVKNEGKNDTSVMSMSTRRVMDLLEHYSSPLTEAKRIPQYTKPSVHEKANDSDVNMSSGKSNKYQELCVPRYLGVITFRPKSRLTNMTHTARQLLASHSSSDTTPYPTNNYKQGDDTDSMASGHLITKMKKKITRAQRGNATKDAEETVAPVEFKSSPLKIDADKLPTFPLQNNPFPGPITSTPKPSSMLSSTLNTDTTITSKIVPLTKNDTVPANVPNNIFTFANPIKITCKTTENIPVPALFTFDSSDKQMNKREEKIIEASLENKTKSTEKIKVEWTCPDCWVNNKPDAEKCVCCGGKPESKLSKSMQSKCDDNQSKNTKIVSSLTVPCIETPNNSLNQLQKVSQWKCDTCWVDNDTAADKCICCGASNPKNSTIHNTNIFMDKDWKCDYCGLFNKSVSDKCVACGKSNLGSSNSAPILKTTLTVPHKPAYSSSLQEIVKRQKSGSWECRICLVTNFINSSRCQCCDAQKELKGPKVNFKFGVNSDFKFGNALKEQEAIRHISTTVHEDPMCEEKPKVDKSEANNNNLAETPSFTFILPVKKSEEKVESAPKKSQESKPCFKFGISHQIHIDPVSKEIVKEENPTELPKPAEIDEKPQEVPSVDLLNPKTISNSLIESALVTSSNNVALGSMFKNTNVIEKKETSSNISILQQDLLSSTDKLQPQHSFSFSTGVKPNLSFFTTVPSTTTATIVIDSSKEPNLATVTAPTLLFQNTVTTAATSSMFTFGTKTTQNNAIPEKPQFPFKFGNNKNDVPLTFKSMFGSTTDNSAKKFGISTGSTAVAPNTAQTANTTDSSKGLSPANMLTGSQNMRLSPGDGSGLPTNSANVGNGFVSATTVGGNGFSPKSVSGGNNLNTGLTISGTGLNTGNPMGRNTLNVGNNLDSTTLNSGNALSGNGLNMDNALGGRLATGSTNSGNTLSAVGPLGGNGSNNNMFANHSPNPAYSLQTATTATPLFGQTVQKENMWSMSNPANTNSVIPNTTSKEPATFTFSSTPFNASNSTPAFGNNTQTSTNVFGLNQNQNTQNTGTIFSISPRNISSIFGSPSAANNQTSAPNIFSPSNMGAAPTFGTPTPSNPSFETPSLTPAPAAPAFNFGMTPSTGVFGFGQQQQPAGPGTGVYNFSATGSASQVQFNMGMGSSAIPGRRIKKAMRRSTTQR</sequence>
<organism evidence="1 2">
    <name type="scientific">Dendrolimus kikuchii</name>
    <dbReference type="NCBI Taxonomy" id="765133"/>
    <lineage>
        <taxon>Eukaryota</taxon>
        <taxon>Metazoa</taxon>
        <taxon>Ecdysozoa</taxon>
        <taxon>Arthropoda</taxon>
        <taxon>Hexapoda</taxon>
        <taxon>Insecta</taxon>
        <taxon>Pterygota</taxon>
        <taxon>Neoptera</taxon>
        <taxon>Endopterygota</taxon>
        <taxon>Lepidoptera</taxon>
        <taxon>Glossata</taxon>
        <taxon>Ditrysia</taxon>
        <taxon>Bombycoidea</taxon>
        <taxon>Lasiocampidae</taxon>
        <taxon>Dendrolimus</taxon>
    </lineage>
</organism>
<dbReference type="Proteomes" id="UP000824533">
    <property type="component" value="Linkage Group LG01"/>
</dbReference>
<keyword evidence="2" id="KW-1185">Reference proteome</keyword>
<name>A0ACC1DJN8_9NEOP</name>
<evidence type="ECO:0000313" key="1">
    <source>
        <dbReference type="EMBL" id="KAJ0184056.1"/>
    </source>
</evidence>
<protein>
    <submittedName>
        <fullName evidence="1">Uncharacterized protein</fullName>
    </submittedName>
</protein>
<proteinExistence type="predicted"/>
<reference evidence="1 2" key="1">
    <citation type="journal article" date="2021" name="Front. Genet.">
        <title>Chromosome-Level Genome Assembly Reveals Significant Gene Expansion in the Toll and IMD Signaling Pathways of Dendrolimus kikuchii.</title>
        <authorList>
            <person name="Zhou J."/>
            <person name="Wu P."/>
            <person name="Xiong Z."/>
            <person name="Liu N."/>
            <person name="Zhao N."/>
            <person name="Ji M."/>
            <person name="Qiu Y."/>
            <person name="Yang B."/>
        </authorList>
    </citation>
    <scope>NUCLEOTIDE SEQUENCE [LARGE SCALE GENOMIC DNA]</scope>
    <source>
        <strain evidence="1">Ann1</strain>
    </source>
</reference>
<dbReference type="EMBL" id="CM034387">
    <property type="protein sequence ID" value="KAJ0184056.1"/>
    <property type="molecule type" value="Genomic_DNA"/>
</dbReference>
<evidence type="ECO:0000313" key="2">
    <source>
        <dbReference type="Proteomes" id="UP000824533"/>
    </source>
</evidence>